<dbReference type="OrthoDB" id="9783370at2"/>
<protein>
    <submittedName>
        <fullName evidence="2">ATPase</fullName>
    </submittedName>
</protein>
<evidence type="ECO:0000313" key="2">
    <source>
        <dbReference type="EMBL" id="RDW15385.1"/>
    </source>
</evidence>
<name>A0A3D8PJL8_9BACI</name>
<reference evidence="3" key="1">
    <citation type="submission" date="2017-11" db="EMBL/GenBank/DDBJ databases">
        <authorList>
            <person name="Zhu W."/>
        </authorList>
    </citation>
    <scope>NUCLEOTIDE SEQUENCE [LARGE SCALE GENOMIC DNA]</scope>
    <source>
        <strain evidence="3">CAU 1051</strain>
    </source>
</reference>
<dbReference type="Pfam" id="PF00004">
    <property type="entry name" value="AAA"/>
    <property type="match status" value="1"/>
</dbReference>
<sequence>MNEQMRSLDKIFRENGYITDKPTLIALKLVQALKKPLLLEGPAGVGKTEIAKVLAKSLDTKLIRLQCYEGLDVHSALYEWNYAKQMLHIRLTENTELTVDERESTIYGKDFLLSRPLLQAFTESEAAPVLLIDEIDRADEAFEAFLLEALAEFQITIPEIGTIKAKQQPYIILTSNRTRELSDALRRRCLYQWVPFPDYKKEVSILQTRIPELNQNLTEQIAKFMESIRQIPLQKVPGVAESLDWARALIELHQSELNQDTVRETLGCFLKNHDDWDKIEKELNQGTLLHSNG</sequence>
<gene>
    <name evidence="2" type="ORF">CWR45_16490</name>
</gene>
<dbReference type="Gene3D" id="3.40.50.300">
    <property type="entry name" value="P-loop containing nucleotide triphosphate hydrolases"/>
    <property type="match status" value="1"/>
</dbReference>
<evidence type="ECO:0000313" key="3">
    <source>
        <dbReference type="Proteomes" id="UP000256520"/>
    </source>
</evidence>
<dbReference type="InterPro" id="IPR003959">
    <property type="entry name" value="ATPase_AAA_core"/>
</dbReference>
<dbReference type="SUPFAM" id="SSF52540">
    <property type="entry name" value="P-loop containing nucleoside triphosphate hydrolases"/>
    <property type="match status" value="1"/>
</dbReference>
<dbReference type="SMART" id="SM00382">
    <property type="entry name" value="AAA"/>
    <property type="match status" value="1"/>
</dbReference>
<feature type="domain" description="AAA+ ATPase" evidence="1">
    <location>
        <begin position="33"/>
        <end position="195"/>
    </location>
</feature>
<proteinExistence type="predicted"/>
<dbReference type="GO" id="GO:0005524">
    <property type="term" value="F:ATP binding"/>
    <property type="evidence" value="ECO:0007669"/>
    <property type="project" value="InterPro"/>
</dbReference>
<dbReference type="PANTHER" id="PTHR42759:SF1">
    <property type="entry name" value="MAGNESIUM-CHELATASE SUBUNIT CHLD"/>
    <property type="match status" value="1"/>
</dbReference>
<dbReference type="PANTHER" id="PTHR42759">
    <property type="entry name" value="MOXR FAMILY PROTEIN"/>
    <property type="match status" value="1"/>
</dbReference>
<organism evidence="2 3">
    <name type="scientific">Oceanobacillus chungangensis</name>
    <dbReference type="NCBI Taxonomy" id="1229152"/>
    <lineage>
        <taxon>Bacteria</taxon>
        <taxon>Bacillati</taxon>
        <taxon>Bacillota</taxon>
        <taxon>Bacilli</taxon>
        <taxon>Bacillales</taxon>
        <taxon>Bacillaceae</taxon>
        <taxon>Oceanobacillus</taxon>
    </lineage>
</organism>
<dbReference type="InterPro" id="IPR027417">
    <property type="entry name" value="P-loop_NTPase"/>
</dbReference>
<dbReference type="InterPro" id="IPR003593">
    <property type="entry name" value="AAA+_ATPase"/>
</dbReference>
<dbReference type="InterPro" id="IPR050764">
    <property type="entry name" value="CbbQ/NirQ/NorQ/GpvN"/>
</dbReference>
<dbReference type="EMBL" id="PIOD01000025">
    <property type="protein sequence ID" value="RDW15385.1"/>
    <property type="molecule type" value="Genomic_DNA"/>
</dbReference>
<dbReference type="CDD" id="cd00009">
    <property type="entry name" value="AAA"/>
    <property type="match status" value="1"/>
</dbReference>
<keyword evidence="3" id="KW-1185">Reference proteome</keyword>
<comment type="caution">
    <text evidence="2">The sequence shown here is derived from an EMBL/GenBank/DDBJ whole genome shotgun (WGS) entry which is preliminary data.</text>
</comment>
<dbReference type="Proteomes" id="UP000256520">
    <property type="component" value="Unassembled WGS sequence"/>
</dbReference>
<accession>A0A3D8PJL8</accession>
<evidence type="ECO:0000259" key="1">
    <source>
        <dbReference type="SMART" id="SM00382"/>
    </source>
</evidence>
<dbReference type="RefSeq" id="WP_115750949.1">
    <property type="nucleotide sequence ID" value="NZ_PIOD01000025.1"/>
</dbReference>
<dbReference type="GO" id="GO:0016887">
    <property type="term" value="F:ATP hydrolysis activity"/>
    <property type="evidence" value="ECO:0007669"/>
    <property type="project" value="InterPro"/>
</dbReference>
<dbReference type="AlphaFoldDB" id="A0A3D8PJL8"/>